<evidence type="ECO:0000313" key="1">
    <source>
        <dbReference type="EMBL" id="SHI62151.1"/>
    </source>
</evidence>
<gene>
    <name evidence="1" type="ORF">SAMN02745163_00502</name>
</gene>
<dbReference type="STRING" id="1121302.SAMN02745163_00502"/>
<organism evidence="1 2">
    <name type="scientific">Clostridium cavendishii DSM 21758</name>
    <dbReference type="NCBI Taxonomy" id="1121302"/>
    <lineage>
        <taxon>Bacteria</taxon>
        <taxon>Bacillati</taxon>
        <taxon>Bacillota</taxon>
        <taxon>Clostridia</taxon>
        <taxon>Eubacteriales</taxon>
        <taxon>Clostridiaceae</taxon>
        <taxon>Clostridium</taxon>
    </lineage>
</organism>
<sequence>MLGYNYKVSKIEESLQTSNIELGKCTYIDFNIELIYSVVKTPRK</sequence>
<accession>A0A1M6CMS6</accession>
<dbReference type="EMBL" id="FQZB01000004">
    <property type="protein sequence ID" value="SHI62151.1"/>
    <property type="molecule type" value="Genomic_DNA"/>
</dbReference>
<evidence type="ECO:0000313" key="2">
    <source>
        <dbReference type="Proteomes" id="UP000184310"/>
    </source>
</evidence>
<protein>
    <submittedName>
        <fullName evidence="1">Uncharacterized protein</fullName>
    </submittedName>
</protein>
<proteinExistence type="predicted"/>
<dbReference type="AlphaFoldDB" id="A0A1M6CMS6"/>
<name>A0A1M6CMS6_9CLOT</name>
<dbReference type="RefSeq" id="WP_278337105.1">
    <property type="nucleotide sequence ID" value="NZ_FQZB01000004.1"/>
</dbReference>
<keyword evidence="2" id="KW-1185">Reference proteome</keyword>
<dbReference type="Proteomes" id="UP000184310">
    <property type="component" value="Unassembled WGS sequence"/>
</dbReference>
<reference evidence="1 2" key="1">
    <citation type="submission" date="2016-11" db="EMBL/GenBank/DDBJ databases">
        <authorList>
            <person name="Jaros S."/>
            <person name="Januszkiewicz K."/>
            <person name="Wedrychowicz H."/>
        </authorList>
    </citation>
    <scope>NUCLEOTIDE SEQUENCE [LARGE SCALE GENOMIC DNA]</scope>
    <source>
        <strain evidence="1 2">DSM 21758</strain>
    </source>
</reference>